<dbReference type="EMBL" id="JAVXUP010000659">
    <property type="protein sequence ID" value="KAK3023384.1"/>
    <property type="molecule type" value="Genomic_DNA"/>
</dbReference>
<proteinExistence type="predicted"/>
<dbReference type="Pfam" id="PF05512">
    <property type="entry name" value="AWPM-19"/>
    <property type="match status" value="1"/>
</dbReference>
<evidence type="ECO:0000313" key="3">
    <source>
        <dbReference type="Proteomes" id="UP001188597"/>
    </source>
</evidence>
<gene>
    <name evidence="2" type="ORF">RJ639_044240</name>
</gene>
<name>A0AA89AZT0_9ASTE</name>
<protein>
    <submittedName>
        <fullName evidence="2">Uncharacterized protein</fullName>
    </submittedName>
</protein>
<comment type="caution">
    <text evidence="2">The sequence shown here is derived from an EMBL/GenBank/DDBJ whole genome shotgun (WGS) entry which is preliminary data.</text>
</comment>
<evidence type="ECO:0000313" key="2">
    <source>
        <dbReference type="EMBL" id="KAK3023384.1"/>
    </source>
</evidence>
<dbReference type="PANTHER" id="PTHR33294:SF5">
    <property type="entry name" value="AWPM-19-LIKE FAMILY PROTEIN"/>
    <property type="match status" value="1"/>
</dbReference>
<keyword evidence="1" id="KW-1133">Transmembrane helix</keyword>
<keyword evidence="3" id="KW-1185">Reference proteome</keyword>
<accession>A0AA89AZT0</accession>
<keyword evidence="1" id="KW-0812">Transmembrane</keyword>
<dbReference type="InterPro" id="IPR008390">
    <property type="entry name" value="AWPM-19"/>
</dbReference>
<reference evidence="2" key="1">
    <citation type="submission" date="2022-12" db="EMBL/GenBank/DDBJ databases">
        <title>Draft genome assemblies for two species of Escallonia (Escalloniales).</title>
        <authorList>
            <person name="Chanderbali A."/>
            <person name="Dervinis C."/>
            <person name="Anghel I."/>
            <person name="Soltis D."/>
            <person name="Soltis P."/>
            <person name="Zapata F."/>
        </authorList>
    </citation>
    <scope>NUCLEOTIDE SEQUENCE</scope>
    <source>
        <strain evidence="2">UCBG64.0493</strain>
        <tissue evidence="2">Leaf</tissue>
    </source>
</reference>
<dbReference type="Proteomes" id="UP001188597">
    <property type="component" value="Unassembled WGS sequence"/>
</dbReference>
<dbReference type="PANTHER" id="PTHR33294">
    <property type="entry name" value="AWPM-19-LIKE FAMILY PROTEIN"/>
    <property type="match status" value="1"/>
</dbReference>
<sequence>MYSKGGNEATMFFLTVCILAALLGVATKFLGAHHLRVWRSDTLAEAGPAAWITWAVTALACGFFKFDYAGCTQGDKHCGWRLWVVETFIIILTFTQLLCVLVLHAGELSSMYGPRRHDINYGLPIETPRTTVVVR</sequence>
<organism evidence="2 3">
    <name type="scientific">Escallonia herrerae</name>
    <dbReference type="NCBI Taxonomy" id="1293975"/>
    <lineage>
        <taxon>Eukaryota</taxon>
        <taxon>Viridiplantae</taxon>
        <taxon>Streptophyta</taxon>
        <taxon>Embryophyta</taxon>
        <taxon>Tracheophyta</taxon>
        <taxon>Spermatophyta</taxon>
        <taxon>Magnoliopsida</taxon>
        <taxon>eudicotyledons</taxon>
        <taxon>Gunneridae</taxon>
        <taxon>Pentapetalae</taxon>
        <taxon>asterids</taxon>
        <taxon>campanulids</taxon>
        <taxon>Escalloniales</taxon>
        <taxon>Escalloniaceae</taxon>
        <taxon>Escallonia</taxon>
    </lineage>
</organism>
<feature type="transmembrane region" description="Helical" evidence="1">
    <location>
        <begin position="82"/>
        <end position="105"/>
    </location>
</feature>
<feature type="transmembrane region" description="Helical" evidence="1">
    <location>
        <begin position="12"/>
        <end position="31"/>
    </location>
</feature>
<dbReference type="AlphaFoldDB" id="A0AA89AZT0"/>
<feature type="transmembrane region" description="Helical" evidence="1">
    <location>
        <begin position="51"/>
        <end position="70"/>
    </location>
</feature>
<evidence type="ECO:0000256" key="1">
    <source>
        <dbReference type="SAM" id="Phobius"/>
    </source>
</evidence>
<keyword evidence="1" id="KW-0472">Membrane</keyword>